<protein>
    <recommendedName>
        <fullName evidence="3">AMIN-like domain-containing protein</fullName>
    </recommendedName>
</protein>
<feature type="domain" description="AMIN-like" evidence="3">
    <location>
        <begin position="71"/>
        <end position="195"/>
    </location>
</feature>
<proteinExistence type="predicted"/>
<keyword evidence="2" id="KW-0732">Signal</keyword>
<reference evidence="4 5" key="1">
    <citation type="submission" date="2016-11" db="EMBL/GenBank/DDBJ databases">
        <title>Study of marine rhodopsin-containing bacteria.</title>
        <authorList>
            <person name="Yoshizawa S."/>
            <person name="Kumagai Y."/>
            <person name="Kogure K."/>
        </authorList>
    </citation>
    <scope>NUCLEOTIDE SEQUENCE [LARGE SCALE GENOMIC DNA]</scope>
    <source>
        <strain evidence="4 5">SAORIC-28</strain>
    </source>
</reference>
<evidence type="ECO:0000313" key="5">
    <source>
        <dbReference type="Proteomes" id="UP000216339"/>
    </source>
</evidence>
<feature type="chain" id="PRO_5012809091" description="AMIN-like domain-containing protein" evidence="2">
    <location>
        <begin position="24"/>
        <end position="198"/>
    </location>
</feature>
<feature type="region of interest" description="Disordered" evidence="1">
    <location>
        <begin position="21"/>
        <end position="56"/>
    </location>
</feature>
<dbReference type="InterPro" id="IPR056303">
    <property type="entry name" value="AMIN-like"/>
</dbReference>
<feature type="compositionally biased region" description="Low complexity" evidence="1">
    <location>
        <begin position="21"/>
        <end position="32"/>
    </location>
</feature>
<dbReference type="OrthoDB" id="3393679at2"/>
<evidence type="ECO:0000259" key="3">
    <source>
        <dbReference type="Pfam" id="PF24837"/>
    </source>
</evidence>
<accession>A0A271J4T8</accession>
<organism evidence="4 5">
    <name type="scientific">Rubrivirga marina</name>
    <dbReference type="NCBI Taxonomy" id="1196024"/>
    <lineage>
        <taxon>Bacteria</taxon>
        <taxon>Pseudomonadati</taxon>
        <taxon>Rhodothermota</taxon>
        <taxon>Rhodothermia</taxon>
        <taxon>Rhodothermales</taxon>
        <taxon>Rubricoccaceae</taxon>
        <taxon>Rubrivirga</taxon>
    </lineage>
</organism>
<feature type="signal peptide" evidence="2">
    <location>
        <begin position="1"/>
        <end position="23"/>
    </location>
</feature>
<sequence>MPRFLLLALLLAACASEPAEVPAAPEADVSVPTPEADGTDAPEGPTRAPRDASDWTSGIVDLGASGEGQAVLTDVRVATHDGYDRVAFEFESVRPAVHVEYVDRPVRACGSGEVVELPGDGWLLVRFRGARAHTAAGEATVDPATRDLGLPTALALARTCDFEGEVSWVVAASSPEPVRVTTLDGPPRVAVDLRHPAR</sequence>
<dbReference type="EMBL" id="MQWD01000001">
    <property type="protein sequence ID" value="PAP78074.1"/>
    <property type="molecule type" value="Genomic_DNA"/>
</dbReference>
<evidence type="ECO:0000256" key="1">
    <source>
        <dbReference type="SAM" id="MobiDB-lite"/>
    </source>
</evidence>
<comment type="caution">
    <text evidence="4">The sequence shown here is derived from an EMBL/GenBank/DDBJ whole genome shotgun (WGS) entry which is preliminary data.</text>
</comment>
<dbReference type="Pfam" id="PF24837">
    <property type="entry name" value="AMIN-like"/>
    <property type="match status" value="1"/>
</dbReference>
<dbReference type="Proteomes" id="UP000216339">
    <property type="component" value="Unassembled WGS sequence"/>
</dbReference>
<evidence type="ECO:0000256" key="2">
    <source>
        <dbReference type="SAM" id="SignalP"/>
    </source>
</evidence>
<dbReference type="AlphaFoldDB" id="A0A271J4T8"/>
<name>A0A271J4T8_9BACT</name>
<evidence type="ECO:0000313" key="4">
    <source>
        <dbReference type="EMBL" id="PAP78074.1"/>
    </source>
</evidence>
<dbReference type="RefSeq" id="WP_095511747.1">
    <property type="nucleotide sequence ID" value="NZ_MQWD01000001.1"/>
</dbReference>
<keyword evidence="5" id="KW-1185">Reference proteome</keyword>
<gene>
    <name evidence="4" type="ORF">BSZ37_17335</name>
</gene>